<evidence type="ECO:0000313" key="4">
    <source>
        <dbReference type="Proteomes" id="UP000255423"/>
    </source>
</evidence>
<feature type="transmembrane region" description="Helical" evidence="2">
    <location>
        <begin position="7"/>
        <end position="29"/>
    </location>
</feature>
<dbReference type="RefSeq" id="WP_109572252.1">
    <property type="nucleotide sequence ID" value="NZ_UHJL01000001.1"/>
</dbReference>
<feature type="compositionally biased region" description="Basic and acidic residues" evidence="1">
    <location>
        <begin position="1300"/>
        <end position="1332"/>
    </location>
</feature>
<reference evidence="3 4" key="1">
    <citation type="submission" date="2017-08" db="EMBL/GenBank/DDBJ databases">
        <authorList>
            <person name="de Groot N.N."/>
        </authorList>
    </citation>
    <scope>NUCLEOTIDE SEQUENCE [LARGE SCALE GENOMIC DNA]</scope>
    <source>
        <strain evidence="3 4">HM2</strain>
    </source>
</reference>
<name>A0A380RWM9_FIBSU</name>
<feature type="region of interest" description="Disordered" evidence="1">
    <location>
        <begin position="1288"/>
        <end position="1332"/>
    </location>
</feature>
<keyword evidence="2" id="KW-1133">Transmembrane helix</keyword>
<accession>A0A380RWM9</accession>
<sequence length="1332" mass="147525">MKSILSIFFVKAAITTAIVGAVAVGVWYVHFAIEELLSSPHTFGNVTLTPYGHRQNNLLEHFYDSIKVEQGLSTYMVRGPHLDITPFGENRGILLEADEVSANFVPDTATSKPASKDTTKALEPIEFPEKIRIPFPVKFNLGKLDFTMGDMGWKVQNIHLQNVGQKNVTFSADSIEGTYIKDAASLQLDVDFADKNLIVNGNIKTANDHVALSATAPKNDLTQLKASTNISVKEPLKWAPMKLSKSIPGISNLNLNGNVSTSLTKKTLQYNFTLKTHIGEFWPFLPLDATIKVYGTPKQTNIESAFRNNEGGHINLDGVINDKLDFDFSGEIAYMSAMYGPQMMPMDMDIQSITKTGDDIDASIETREGSVVRAHVKTKDSLKVFFAANLSAMEPWALDWVKGNVEIGKNPKIIGSFQNNKLRAYLKVDSIINAYHFKADSLRLQLVLDLGRKYIDFPKATIYTPVEEISINGDVDYHEPTLHTSWRLKQKNGGSAETIVHVGDSLLVWAQADHAEISTIPFSDIELNDKLKGTVTGTIDYNLDSRVGEAELDIDGNVEPFIVHGHTKIREIGDTVIVDTAVFTHNSNKVAMEASFVLPNDSNPDFKPTAMLPIQVLHSWASAQDFNLPILLEPLGDTTLASGSFNGEISFNEEAGLLGNIEFKDLSFTNIPPELLNLKQLNVSANKNKVELLTNFDIMNGVWTGITNIVVDDVFDTTRQVHLTYNSPNGGFIKGAGSINNDLDFIGSIKLGGTWLIPETRAEIEKTDMRIDVQAKLREGLPGIAATLWSDSTIVRYGTLPMDFPLRVRGDLKEGLLAINEISTQNDRGDLILATLLYDLKTSRLEAIDISTERYTLETDNHIVTLRNVTSHLEDSEDQMSLVANIPSIQYKFNDETFGTANLTGKSDITLNIPHTKDRQIKNKSVSGNFIIDKLVYRKDLDIEITPSSLDKLLSLVNNAIANLRNKEKTEAKISVSSPIDLSFHISDSQSDSVEIITPFATFPLTLDIWVLGTTTRPLLRGDVTNADNGFIGVKDLYEFDLNTFSLSWNDVPWQHGIIDVSSTQELPYCTESSENEKETCPINLDIQGTITNPQPNPSSNCGTEATAADTYRNIFLGCVATESDGSTDWNKLAGRAIGKFISSTANKTLGGDYIGDIDMKVMLFDNSGNEKDSSYFKVPISLDRWVKNLSLIFGYTQEQSETSTQALQFGASYTLPVFQGKEYSHKNHFSPSLSLNGLLISKQYQSNTGAESNNEHRVEKNIGMNYTYKFWNPCILGIGHCETVRPPKAMLQPNDPESIEQKNEKKSDEKKSTEKTSEENTSEKQSTEKAK</sequence>
<evidence type="ECO:0000313" key="3">
    <source>
        <dbReference type="EMBL" id="SUQ19689.1"/>
    </source>
</evidence>
<proteinExistence type="predicted"/>
<organism evidence="3 4">
    <name type="scientific">Fibrobacter succinogenes</name>
    <name type="common">Bacteroides succinogenes</name>
    <dbReference type="NCBI Taxonomy" id="833"/>
    <lineage>
        <taxon>Bacteria</taxon>
        <taxon>Pseudomonadati</taxon>
        <taxon>Fibrobacterota</taxon>
        <taxon>Fibrobacteria</taxon>
        <taxon>Fibrobacterales</taxon>
        <taxon>Fibrobacteraceae</taxon>
        <taxon>Fibrobacter</taxon>
    </lineage>
</organism>
<evidence type="ECO:0000256" key="2">
    <source>
        <dbReference type="SAM" id="Phobius"/>
    </source>
</evidence>
<evidence type="ECO:0000256" key="1">
    <source>
        <dbReference type="SAM" id="MobiDB-lite"/>
    </source>
</evidence>
<dbReference type="Proteomes" id="UP000255423">
    <property type="component" value="Unassembled WGS sequence"/>
</dbReference>
<keyword evidence="2" id="KW-0812">Transmembrane</keyword>
<protein>
    <submittedName>
        <fullName evidence="3">Uncharacterized protein</fullName>
    </submittedName>
</protein>
<keyword evidence="2" id="KW-0472">Membrane</keyword>
<gene>
    <name evidence="3" type="ORF">SAMN05661053_0929</name>
</gene>
<dbReference type="EMBL" id="UHJL01000001">
    <property type="protein sequence ID" value="SUQ19689.1"/>
    <property type="molecule type" value="Genomic_DNA"/>
</dbReference>